<evidence type="ECO:0000259" key="3">
    <source>
        <dbReference type="PROSITE" id="PS50977"/>
    </source>
</evidence>
<dbReference type="SUPFAM" id="SSF46689">
    <property type="entry name" value="Homeodomain-like"/>
    <property type="match status" value="1"/>
</dbReference>
<dbReference type="Gene3D" id="1.10.357.10">
    <property type="entry name" value="Tetracycline Repressor, domain 2"/>
    <property type="match status" value="1"/>
</dbReference>
<sequence length="223" mass="24204">MSTCSITAPREPGGSVARTAREKLLVAGERLIAERGLSVPTQEIVEAAGQRNRSAVQYHFGARDGLITAILERRLADLADRQVELLSAHETSGRPDTVVALLEILIRPMFEVPYAEGSTHYARFLEQVRRLPAVTEGLLSSERWPVVSIVAHRLSLALKELPRETRRRRMDALTTVMAGLIADLERAAQAEGRAIADDDATITETVAMIAGMLTAPVSEATGA</sequence>
<accession>A0A3N0CBC4</accession>
<evidence type="ECO:0000313" key="5">
    <source>
        <dbReference type="Proteomes" id="UP000267128"/>
    </source>
</evidence>
<dbReference type="Proteomes" id="UP000267128">
    <property type="component" value="Unassembled WGS sequence"/>
</dbReference>
<keyword evidence="5" id="KW-1185">Reference proteome</keyword>
<dbReference type="PROSITE" id="PS50977">
    <property type="entry name" value="HTH_TETR_2"/>
    <property type="match status" value="1"/>
</dbReference>
<dbReference type="InterPro" id="IPR009057">
    <property type="entry name" value="Homeodomain-like_sf"/>
</dbReference>
<evidence type="ECO:0000313" key="4">
    <source>
        <dbReference type="EMBL" id="RNL60609.1"/>
    </source>
</evidence>
<keyword evidence="1 2" id="KW-0238">DNA-binding</keyword>
<dbReference type="OrthoDB" id="4726108at2"/>
<name>A0A3N0CBC4_9ACTN</name>
<dbReference type="AlphaFoldDB" id="A0A3N0CBC4"/>
<dbReference type="EMBL" id="RJSE01000009">
    <property type="protein sequence ID" value="RNL60609.1"/>
    <property type="molecule type" value="Genomic_DNA"/>
</dbReference>
<dbReference type="Pfam" id="PF17939">
    <property type="entry name" value="TetR_C_30"/>
    <property type="match status" value="1"/>
</dbReference>
<proteinExistence type="predicted"/>
<organism evidence="4 5">
    <name type="scientific">Nocardioides marmoriginsengisoli</name>
    <dbReference type="NCBI Taxonomy" id="661483"/>
    <lineage>
        <taxon>Bacteria</taxon>
        <taxon>Bacillati</taxon>
        <taxon>Actinomycetota</taxon>
        <taxon>Actinomycetes</taxon>
        <taxon>Propionibacteriales</taxon>
        <taxon>Nocardioidaceae</taxon>
        <taxon>Nocardioides</taxon>
    </lineage>
</organism>
<feature type="DNA-binding region" description="H-T-H motif" evidence="2">
    <location>
        <begin position="41"/>
        <end position="60"/>
    </location>
</feature>
<comment type="caution">
    <text evidence="4">The sequence shown here is derived from an EMBL/GenBank/DDBJ whole genome shotgun (WGS) entry which is preliminary data.</text>
</comment>
<dbReference type="InterPro" id="IPR041586">
    <property type="entry name" value="PsrA_TetR_C"/>
</dbReference>
<protein>
    <submittedName>
        <fullName evidence="4">TetR/AcrR family transcriptional regulator</fullName>
    </submittedName>
</protein>
<gene>
    <name evidence="4" type="ORF">EFK50_20050</name>
</gene>
<evidence type="ECO:0000256" key="2">
    <source>
        <dbReference type="PROSITE-ProRule" id="PRU00335"/>
    </source>
</evidence>
<feature type="domain" description="HTH tetR-type" evidence="3">
    <location>
        <begin position="18"/>
        <end position="78"/>
    </location>
</feature>
<dbReference type="GO" id="GO:0003677">
    <property type="term" value="F:DNA binding"/>
    <property type="evidence" value="ECO:0007669"/>
    <property type="project" value="UniProtKB-UniRule"/>
</dbReference>
<evidence type="ECO:0000256" key="1">
    <source>
        <dbReference type="ARBA" id="ARBA00023125"/>
    </source>
</evidence>
<dbReference type="InterPro" id="IPR001647">
    <property type="entry name" value="HTH_TetR"/>
</dbReference>
<reference evidence="4 5" key="1">
    <citation type="submission" date="2018-11" db="EMBL/GenBank/DDBJ databases">
        <authorList>
            <person name="Li F."/>
        </authorList>
    </citation>
    <scope>NUCLEOTIDE SEQUENCE [LARGE SCALE GENOMIC DNA]</scope>
    <source>
        <strain evidence="4 5">Gsoil 097</strain>
    </source>
</reference>